<evidence type="ECO:0000313" key="1">
    <source>
        <dbReference type="EMBL" id="CAD6201656.1"/>
    </source>
</evidence>
<reference evidence="1" key="1">
    <citation type="submission" date="2020-10" db="EMBL/GenBank/DDBJ databases">
        <authorList>
            <person name="Han B."/>
            <person name="Lu T."/>
            <person name="Zhao Q."/>
            <person name="Huang X."/>
            <person name="Zhao Y."/>
        </authorList>
    </citation>
    <scope>NUCLEOTIDE SEQUENCE</scope>
</reference>
<keyword evidence="2" id="KW-1185">Reference proteome</keyword>
<name>A0A811M7V8_9POAL</name>
<accession>A0A811M7V8</accession>
<gene>
    <name evidence="1" type="ORF">NCGR_LOCUS151</name>
</gene>
<evidence type="ECO:0000313" key="2">
    <source>
        <dbReference type="Proteomes" id="UP000604825"/>
    </source>
</evidence>
<proteinExistence type="predicted"/>
<sequence>MVLRIIGKIFALAVESTKLDEVDEAANEKEEGNGMMGDIDCNHDIRIHEDLGHVCRVCGMIVRRADSIIDCEWKKFCHVKILSTSTKLGVLFLAKGLVVNFNSSLLHVPYSVKF</sequence>
<protein>
    <submittedName>
        <fullName evidence="1">Uncharacterized protein</fullName>
    </submittedName>
</protein>
<comment type="caution">
    <text evidence="1">The sequence shown here is derived from an EMBL/GenBank/DDBJ whole genome shotgun (WGS) entry which is preliminary data.</text>
</comment>
<dbReference type="EMBL" id="CAJGYO010000001">
    <property type="protein sequence ID" value="CAD6201656.1"/>
    <property type="molecule type" value="Genomic_DNA"/>
</dbReference>
<organism evidence="1 2">
    <name type="scientific">Miscanthus lutarioriparius</name>
    <dbReference type="NCBI Taxonomy" id="422564"/>
    <lineage>
        <taxon>Eukaryota</taxon>
        <taxon>Viridiplantae</taxon>
        <taxon>Streptophyta</taxon>
        <taxon>Embryophyta</taxon>
        <taxon>Tracheophyta</taxon>
        <taxon>Spermatophyta</taxon>
        <taxon>Magnoliopsida</taxon>
        <taxon>Liliopsida</taxon>
        <taxon>Poales</taxon>
        <taxon>Poaceae</taxon>
        <taxon>PACMAD clade</taxon>
        <taxon>Panicoideae</taxon>
        <taxon>Andropogonodae</taxon>
        <taxon>Andropogoneae</taxon>
        <taxon>Saccharinae</taxon>
        <taxon>Miscanthus</taxon>
    </lineage>
</organism>
<dbReference type="OrthoDB" id="1939029at2759"/>
<dbReference type="Proteomes" id="UP000604825">
    <property type="component" value="Unassembled WGS sequence"/>
</dbReference>
<dbReference type="AlphaFoldDB" id="A0A811M7V8"/>